<dbReference type="EMBL" id="JRYR02000002">
    <property type="protein sequence ID" value="OHX64077.1"/>
    <property type="molecule type" value="Genomic_DNA"/>
</dbReference>
<feature type="domain" description="Atrophied bacterial Ig" evidence="3">
    <location>
        <begin position="721"/>
        <end position="804"/>
    </location>
</feature>
<evidence type="ECO:0000313" key="5">
    <source>
        <dbReference type="Proteomes" id="UP000179797"/>
    </source>
</evidence>
<accession>A0A1S1YSS4</accession>
<dbReference type="OrthoDB" id="9802993at2"/>
<feature type="domain" description="Atrophied bacterial Ig" evidence="3">
    <location>
        <begin position="546"/>
        <end position="624"/>
    </location>
</feature>
<feature type="domain" description="Atrophied bacterial Ig" evidence="3">
    <location>
        <begin position="632"/>
        <end position="711"/>
    </location>
</feature>
<gene>
    <name evidence="4" type="ORF">NH26_20945</name>
</gene>
<keyword evidence="5" id="KW-1185">Reference proteome</keyword>
<dbReference type="RefSeq" id="WP_044229072.1">
    <property type="nucleotide sequence ID" value="NZ_JRYR02000002.1"/>
</dbReference>
<feature type="domain" description="Secretion system C-terminal sorting" evidence="2">
    <location>
        <begin position="1089"/>
        <end position="1156"/>
    </location>
</feature>
<proteinExistence type="predicted"/>
<feature type="domain" description="Atrophied bacterial Ig" evidence="3">
    <location>
        <begin position="193"/>
        <end position="277"/>
    </location>
</feature>
<sequence>MKKIITSILLLLSATFLLANDNLIKNPGFEEAITSEWEMTVNSSADPDFPPTWSIITHKENGTNAYQFSIPDNDANANLSISNIQLKDGAFTNLAEALTEETTYTISADLYGNEGHQVRYLLRWDNGAANAVSSSNIVISSTSQNYEAKLTMPAGATKFSIFIQVGGNVGDVVIDNVSLVQEQTKTDEELAQEALDNLVITYNNIDPQDGNGIMYSIEELPATGLNETMVSWTSSNQSVIDNTGKVNRSTQTETVKLTATVTKNTTSLTKEFTISVLPLTINGNYIVLNNDFTDGLIHWDVNYNTGNVAADDFTFSNVTHKENGTQAAQLNITNGGVSLPNLAIRSQIFPFNELSSEVKYFRMEMDAYASTDMSLRFQFQGKDIDNKNVNVVTQTFTIGEENEKLIDVIEVPAGIQAFRFLAQVGSNTGDIVIDNVIVTEVNKDESDVYVSKKNLELQLVGEDKEHDINNSFPLQSSDDTYGTSISWFVEDNDALVINNGTAEVQKVTVNTDLALIATITKGDISTTKTFNIRIKANQEAQLEEVVNSLKVQFADGDTEESVSQDIVLATSGKYSTTIEWVSEHTQITKEGVVTILDNSVVGDLIATVTLGDLSDTKTFTLTTVQSDAGKLNEALSALEVVFEEGDNAGAVSQNVTLVSEGLHETVVTWVSTHTNITNDGVVTLTTQKVSGDLTATVTLGDLSEDKVFTLTTSIDHQAQLDEAVNALEITYAEGEDAMSVKNDLTLAIEGLHSSTITWTSSNEEVVTVNGVVNQAITDQEVILTATVAIGDLSEEKIFTVKVLNNAQEKFDEAVASLEVIFNEGDNADAVSQNVTLVSEGLHETVVTWVSTHTNITNDGVVSLTTQKVSGDLTATVTLGDLSEDKVFTLTTSIDHQAQLDEAVNALEITYAEDEDAMTVKNDLTLANEGLHSSSITWISSNEEVVSANGMVNQASTDQEVTLTATVSIENQSEEKVFTIKVLNNAQELLDDATDALEVIFAEGESATTVKSDIELINVIGEVSIVWESSNTEVVTIDGKVMPSLEDVNVTLTATLSINDLSTTKVFDIVVLKDDAPTSIDDNLIVIKAYPNPTTDVLNITTSSKVKTIIIIDLMGRELIKLNQTAGTTSWKVDVSNLNRGQYILKAETQSIKFIKK</sequence>
<dbReference type="AlphaFoldDB" id="A0A1S1YSS4"/>
<comment type="caution">
    <text evidence="4">The sequence shown here is derived from an EMBL/GenBank/DDBJ whole genome shotgun (WGS) entry which is preliminary data.</text>
</comment>
<feature type="domain" description="Atrophied bacterial Ig" evidence="3">
    <location>
        <begin position="900"/>
        <end position="983"/>
    </location>
</feature>
<dbReference type="InterPro" id="IPR046780">
    <property type="entry name" value="aBig_2"/>
</dbReference>
<evidence type="ECO:0000259" key="2">
    <source>
        <dbReference type="Pfam" id="PF18962"/>
    </source>
</evidence>
<feature type="chain" id="PRO_5010164062" evidence="1">
    <location>
        <begin position="20"/>
        <end position="1156"/>
    </location>
</feature>
<feature type="domain" description="Atrophied bacterial Ig" evidence="3">
    <location>
        <begin position="990"/>
        <end position="1072"/>
    </location>
</feature>
<dbReference type="Pfam" id="PF20578">
    <property type="entry name" value="aBig_2"/>
    <property type="match status" value="8"/>
</dbReference>
<evidence type="ECO:0000256" key="1">
    <source>
        <dbReference type="SAM" id="SignalP"/>
    </source>
</evidence>
<protein>
    <submittedName>
        <fullName evidence="4">Uncharacterized protein</fullName>
    </submittedName>
</protein>
<feature type="signal peptide" evidence="1">
    <location>
        <begin position="1"/>
        <end position="19"/>
    </location>
</feature>
<name>A0A1S1YSS4_FLAPC</name>
<dbReference type="Pfam" id="PF18962">
    <property type="entry name" value="Por_Secre_tail"/>
    <property type="match status" value="1"/>
</dbReference>
<dbReference type="InterPro" id="IPR026444">
    <property type="entry name" value="Secre_tail"/>
</dbReference>
<feature type="domain" description="Atrophied bacterial Ig" evidence="3">
    <location>
        <begin position="811"/>
        <end position="890"/>
    </location>
</feature>
<dbReference type="Proteomes" id="UP000179797">
    <property type="component" value="Unassembled WGS sequence"/>
</dbReference>
<evidence type="ECO:0000259" key="3">
    <source>
        <dbReference type="Pfam" id="PF20578"/>
    </source>
</evidence>
<dbReference type="SUPFAM" id="SSF49785">
    <property type="entry name" value="Galactose-binding domain-like"/>
    <property type="match status" value="1"/>
</dbReference>
<feature type="domain" description="Atrophied bacterial Ig" evidence="3">
    <location>
        <begin position="451"/>
        <end position="536"/>
    </location>
</feature>
<keyword evidence="1" id="KW-0732">Signal</keyword>
<dbReference type="InterPro" id="IPR008979">
    <property type="entry name" value="Galactose-bd-like_sf"/>
</dbReference>
<dbReference type="STRING" id="915059.NH26_20945"/>
<dbReference type="Gene3D" id="2.60.120.260">
    <property type="entry name" value="Galactose-binding domain-like"/>
    <property type="match status" value="2"/>
</dbReference>
<evidence type="ECO:0000313" key="4">
    <source>
        <dbReference type="EMBL" id="OHX64077.1"/>
    </source>
</evidence>
<reference evidence="4 5" key="1">
    <citation type="journal article" date="2012" name="Int. J. Syst. Evol. Microbiol.">
        <title>Flammeovirga pacifica sp. nov., isolated from deep-sea sediment.</title>
        <authorList>
            <person name="Xu H."/>
            <person name="Fu Y."/>
            <person name="Yang N."/>
            <person name="Ding Z."/>
            <person name="Lai Q."/>
            <person name="Zeng R."/>
        </authorList>
    </citation>
    <scope>NUCLEOTIDE SEQUENCE [LARGE SCALE GENOMIC DNA]</scope>
    <source>
        <strain evidence="5">DSM 24597 / LMG 26175 / WPAGA1</strain>
    </source>
</reference>
<dbReference type="NCBIfam" id="TIGR04183">
    <property type="entry name" value="Por_Secre_tail"/>
    <property type="match status" value="1"/>
</dbReference>
<organism evidence="4 5">
    <name type="scientific">Flammeovirga pacifica</name>
    <dbReference type="NCBI Taxonomy" id="915059"/>
    <lineage>
        <taxon>Bacteria</taxon>
        <taxon>Pseudomonadati</taxon>
        <taxon>Bacteroidota</taxon>
        <taxon>Cytophagia</taxon>
        <taxon>Cytophagales</taxon>
        <taxon>Flammeovirgaceae</taxon>
        <taxon>Flammeovirga</taxon>
    </lineage>
</organism>